<protein>
    <submittedName>
        <fullName evidence="2">Uncharacterized protein</fullName>
    </submittedName>
</protein>
<name>A0A418VEP5_9DEIO</name>
<feature type="region of interest" description="Disordered" evidence="1">
    <location>
        <begin position="1"/>
        <end position="29"/>
    </location>
</feature>
<dbReference type="EMBL" id="QYUJ01000009">
    <property type="protein sequence ID" value="RJF74584.1"/>
    <property type="molecule type" value="Genomic_DNA"/>
</dbReference>
<evidence type="ECO:0000256" key="1">
    <source>
        <dbReference type="SAM" id="MobiDB-lite"/>
    </source>
</evidence>
<evidence type="ECO:0000313" key="2">
    <source>
        <dbReference type="EMBL" id="RJF74584.1"/>
    </source>
</evidence>
<accession>A0A418VEP5</accession>
<comment type="caution">
    <text evidence="2">The sequence shown here is derived from an EMBL/GenBank/DDBJ whole genome shotgun (WGS) entry which is preliminary data.</text>
</comment>
<keyword evidence="3" id="KW-1185">Reference proteome</keyword>
<dbReference type="AlphaFoldDB" id="A0A418VEP5"/>
<organism evidence="2 3">
    <name type="scientific">Deinococcus cavernae</name>
    <dbReference type="NCBI Taxonomy" id="2320857"/>
    <lineage>
        <taxon>Bacteria</taxon>
        <taxon>Thermotogati</taxon>
        <taxon>Deinococcota</taxon>
        <taxon>Deinococci</taxon>
        <taxon>Deinococcales</taxon>
        <taxon>Deinococcaceae</taxon>
        <taxon>Deinococcus</taxon>
    </lineage>
</organism>
<gene>
    <name evidence="2" type="ORF">D3875_03320</name>
</gene>
<dbReference type="Proteomes" id="UP000286287">
    <property type="component" value="Unassembled WGS sequence"/>
</dbReference>
<proteinExistence type="predicted"/>
<reference evidence="2 3" key="1">
    <citation type="submission" date="2018-09" db="EMBL/GenBank/DDBJ databases">
        <authorList>
            <person name="Zhu H."/>
        </authorList>
    </citation>
    <scope>NUCLEOTIDE SEQUENCE [LARGE SCALE GENOMIC DNA]</scope>
    <source>
        <strain evidence="2 3">K2S05-167</strain>
    </source>
</reference>
<evidence type="ECO:0000313" key="3">
    <source>
        <dbReference type="Proteomes" id="UP000286287"/>
    </source>
</evidence>
<sequence>MEELAVPGEDIEEAGRTATPEPELLPKLESAEPFPLSVVRVTGNGGAGVGSVGVTTEAVEEATGVGRSTGIELPNEGAVLLTGTGR</sequence>